<comment type="caution">
    <text evidence="3">The sequence shown here is derived from an EMBL/GenBank/DDBJ whole genome shotgun (WGS) entry which is preliminary data.</text>
</comment>
<dbReference type="EMBL" id="JXQQ01000065">
    <property type="protein sequence ID" value="KIQ25733.1"/>
    <property type="molecule type" value="Genomic_DNA"/>
</dbReference>
<dbReference type="RefSeq" id="WP_042581253.1">
    <property type="nucleotide sequence ID" value="NZ_JXQQ01000065.1"/>
</dbReference>
<dbReference type="SUPFAM" id="SSF53850">
    <property type="entry name" value="Periplasmic binding protein-like II"/>
    <property type="match status" value="1"/>
</dbReference>
<dbReference type="CDD" id="cd07012">
    <property type="entry name" value="PBP2_Bug_TTT"/>
    <property type="match status" value="1"/>
</dbReference>
<sequence>MRPRALLCALFVAAMAVVSLPALAAYPDKAIRLIVPSAPGGAPDSLMRALGAQLSQQMGVPIVIDNKPGGSYTIGTMDLVHAAPDGYTLAYGNIVSLATNRSLLPNVPYDVEKDLTLVANTLRLSNLMIVNNDLPVKNVTELVAYAKKNPGKLAFASDGNGTTAHLGVELFKSMTGTNMLHVPYKAATAAVTDLIGGGVQLMMVNTPVSGPLAQSGKVRALGISSRQRSATYPDVPTIAEAGVPGFEVEAWGGIIGPARMPKEVVAKLNAEIRTALANPGLRERFRLLGAETDFATADQFLELSRRETVKWAKIIKDSGAKID</sequence>
<dbReference type="PIRSF" id="PIRSF017082">
    <property type="entry name" value="YflP"/>
    <property type="match status" value="1"/>
</dbReference>
<evidence type="ECO:0000313" key="4">
    <source>
        <dbReference type="Proteomes" id="UP000032067"/>
    </source>
</evidence>
<dbReference type="InterPro" id="IPR005064">
    <property type="entry name" value="BUG"/>
</dbReference>
<proteinExistence type="inferred from homology"/>
<dbReference type="PANTHER" id="PTHR42928">
    <property type="entry name" value="TRICARBOXYLATE-BINDING PROTEIN"/>
    <property type="match status" value="1"/>
</dbReference>
<name>A0A0D0L9B9_VARPD</name>
<dbReference type="Gene3D" id="3.40.190.10">
    <property type="entry name" value="Periplasmic binding protein-like II"/>
    <property type="match status" value="1"/>
</dbReference>
<organism evidence="3 4">
    <name type="scientific">Variovorax paradoxus</name>
    <dbReference type="NCBI Taxonomy" id="34073"/>
    <lineage>
        <taxon>Bacteria</taxon>
        <taxon>Pseudomonadati</taxon>
        <taxon>Pseudomonadota</taxon>
        <taxon>Betaproteobacteria</taxon>
        <taxon>Burkholderiales</taxon>
        <taxon>Comamonadaceae</taxon>
        <taxon>Variovorax</taxon>
    </lineage>
</organism>
<dbReference type="OrthoDB" id="8678477at2"/>
<protein>
    <submittedName>
        <fullName evidence="3">MFS transporter</fullName>
    </submittedName>
</protein>
<feature type="signal peptide" evidence="2">
    <location>
        <begin position="1"/>
        <end position="24"/>
    </location>
</feature>
<keyword evidence="2" id="KW-0732">Signal</keyword>
<dbReference type="InterPro" id="IPR042100">
    <property type="entry name" value="Bug_dom1"/>
</dbReference>
<dbReference type="AlphaFoldDB" id="A0A0D0L9B9"/>
<feature type="chain" id="PRO_5002215330" evidence="2">
    <location>
        <begin position="25"/>
        <end position="323"/>
    </location>
</feature>
<evidence type="ECO:0000313" key="3">
    <source>
        <dbReference type="EMBL" id="KIQ25733.1"/>
    </source>
</evidence>
<evidence type="ECO:0000256" key="1">
    <source>
        <dbReference type="ARBA" id="ARBA00006987"/>
    </source>
</evidence>
<dbReference type="Proteomes" id="UP000032067">
    <property type="component" value="Unassembled WGS sequence"/>
</dbReference>
<reference evidence="3 4" key="1">
    <citation type="submission" date="2014-12" db="EMBL/GenBank/DDBJ databases">
        <title>16Stimator: statistical estimation of ribosomal gene copy numbers from draft genome assemblies.</title>
        <authorList>
            <person name="Perisin M.A."/>
            <person name="Vetter M."/>
            <person name="Gilbert J.A."/>
            <person name="Bergelson J."/>
        </authorList>
    </citation>
    <scope>NUCLEOTIDE SEQUENCE [LARGE SCALE GENOMIC DNA]</scope>
    <source>
        <strain evidence="3 4">MEDvA23</strain>
    </source>
</reference>
<dbReference type="PANTHER" id="PTHR42928:SF5">
    <property type="entry name" value="BLR1237 PROTEIN"/>
    <property type="match status" value="1"/>
</dbReference>
<evidence type="ECO:0000256" key="2">
    <source>
        <dbReference type="SAM" id="SignalP"/>
    </source>
</evidence>
<gene>
    <name evidence="3" type="ORF">RT97_23550</name>
</gene>
<comment type="similarity">
    <text evidence="1">Belongs to the UPF0065 (bug) family.</text>
</comment>
<accession>A0A0D0L9B9</accession>
<dbReference type="Gene3D" id="3.40.190.150">
    <property type="entry name" value="Bordetella uptake gene, domain 1"/>
    <property type="match status" value="1"/>
</dbReference>
<dbReference type="Pfam" id="PF03401">
    <property type="entry name" value="TctC"/>
    <property type="match status" value="1"/>
</dbReference>